<accession>D9Q283</accession>
<dbReference type="EMBL" id="CP001742">
    <property type="protein sequence ID" value="ADL19421.1"/>
    <property type="molecule type" value="Genomic_DNA"/>
</dbReference>
<feature type="transmembrane region" description="Helical" evidence="1">
    <location>
        <begin position="124"/>
        <end position="152"/>
    </location>
</feature>
<dbReference type="InParanoid" id="D9Q283"/>
<keyword evidence="1" id="KW-0472">Membrane</keyword>
<keyword evidence="3" id="KW-1185">Reference proteome</keyword>
<organism evidence="2 3">
    <name type="scientific">Acidilobus saccharovorans (strain DSM 16705 / JCM 18335 / VKM B-2471 / 345-15)</name>
    <dbReference type="NCBI Taxonomy" id="666510"/>
    <lineage>
        <taxon>Archaea</taxon>
        <taxon>Thermoproteota</taxon>
        <taxon>Thermoprotei</taxon>
        <taxon>Acidilobales</taxon>
        <taxon>Acidilobaceae</taxon>
        <taxon>Acidilobus</taxon>
    </lineage>
</organism>
<evidence type="ECO:0000256" key="1">
    <source>
        <dbReference type="SAM" id="Phobius"/>
    </source>
</evidence>
<dbReference type="eggNOG" id="arCOG13723">
    <property type="taxonomic scope" value="Archaea"/>
</dbReference>
<sequence length="155" mass="17243">MNLREATIEALKGVIDGLLYVILYMFLVPFILGFIIHQAGVEGYLSYLTSAYPEGIVITYVAIFEALAVASRIFKDEVISPFLKSLDSLLGVLVIVYLVNYIMPGGYIRISLELTAYETVYVSIGIYPLILAFLLAISLPLAILPFAEYFLYHSS</sequence>
<dbReference type="OrthoDB" id="385994at2157"/>
<dbReference type="GeneID" id="9499259"/>
<feature type="transmembrane region" description="Helical" evidence="1">
    <location>
        <begin position="86"/>
        <end position="104"/>
    </location>
</feature>
<keyword evidence="1" id="KW-0812">Transmembrane</keyword>
<protein>
    <submittedName>
        <fullName evidence="2">Uncharacterized protein</fullName>
    </submittedName>
</protein>
<feature type="transmembrane region" description="Helical" evidence="1">
    <location>
        <begin position="56"/>
        <end position="74"/>
    </location>
</feature>
<dbReference type="HOGENOM" id="CLU_1691448_0_0_2"/>
<evidence type="ECO:0000313" key="3">
    <source>
        <dbReference type="Proteomes" id="UP000000346"/>
    </source>
</evidence>
<dbReference type="STRING" id="666510.ASAC_1016"/>
<dbReference type="KEGG" id="asc:ASAC_1016"/>
<gene>
    <name evidence="2" type="ordered locus">ASAC_1016</name>
</gene>
<keyword evidence="1" id="KW-1133">Transmembrane helix</keyword>
<dbReference type="Proteomes" id="UP000000346">
    <property type="component" value="Chromosome"/>
</dbReference>
<dbReference type="RefSeq" id="WP_013266933.1">
    <property type="nucleotide sequence ID" value="NC_014374.1"/>
</dbReference>
<name>D9Q283_ACIS3</name>
<dbReference type="AlphaFoldDB" id="D9Q283"/>
<feature type="transmembrane region" description="Helical" evidence="1">
    <location>
        <begin position="18"/>
        <end position="36"/>
    </location>
</feature>
<proteinExistence type="predicted"/>
<evidence type="ECO:0000313" key="2">
    <source>
        <dbReference type="EMBL" id="ADL19421.1"/>
    </source>
</evidence>
<reference evidence="2 3" key="1">
    <citation type="journal article" date="2010" name="Appl. Environ. Microbiol.">
        <title>The genome sequence of the crenarchaeon Acidilobus saccharovorans supports a new order, Acidilobales, and suggests an important ecological role in terrestrial acidic hot springs.</title>
        <authorList>
            <person name="Mardanov A.V."/>
            <person name="Svetlitchnyi V.A."/>
            <person name="Beletsky A.V."/>
            <person name="Prokofeva M.I."/>
            <person name="Bonch-Osmolovskaya E.A."/>
            <person name="Ravin N.V."/>
            <person name="Skryabin K.G."/>
        </authorList>
    </citation>
    <scope>NUCLEOTIDE SEQUENCE [LARGE SCALE GENOMIC DNA]</scope>
    <source>
        <strain evidence="3">DSM 16705 / JCM 18335 / VKM B-2471 / 345-15</strain>
    </source>
</reference>